<evidence type="ECO:0000313" key="1">
    <source>
        <dbReference type="EMBL" id="MFB5192777.1"/>
    </source>
</evidence>
<protein>
    <submittedName>
        <fullName evidence="1">Uncharacterized protein</fullName>
    </submittedName>
</protein>
<organism evidence="1 2">
    <name type="scientific">Alicyclobacillus fastidiosus</name>
    <dbReference type="NCBI Taxonomy" id="392011"/>
    <lineage>
        <taxon>Bacteria</taxon>
        <taxon>Bacillati</taxon>
        <taxon>Bacillota</taxon>
        <taxon>Bacilli</taxon>
        <taxon>Bacillales</taxon>
        <taxon>Alicyclobacillaceae</taxon>
        <taxon>Alicyclobacillus</taxon>
    </lineage>
</organism>
<dbReference type="EMBL" id="JBDXSU010000028">
    <property type="protein sequence ID" value="MFB5192777.1"/>
    <property type="molecule type" value="Genomic_DNA"/>
</dbReference>
<accession>A0ABV5AKK7</accession>
<gene>
    <name evidence="1" type="ORF">KKP3000_001991</name>
</gene>
<evidence type="ECO:0000313" key="2">
    <source>
        <dbReference type="Proteomes" id="UP001579974"/>
    </source>
</evidence>
<dbReference type="Proteomes" id="UP001579974">
    <property type="component" value="Unassembled WGS sequence"/>
</dbReference>
<sequence>MTKSSRVGIELMRSESPYGERVFADGSAELFNRRYETIARRGERTSDEVVSEKWFYTDANPPWRNPDAKRRCEEILRTWSRA</sequence>
<reference evidence="1 2" key="1">
    <citation type="journal article" date="2024" name="Int. J. Mol. Sci.">
        <title>Exploration of Alicyclobacillus spp. Genome in Search of Antibiotic Resistance.</title>
        <authorList>
            <person name="Bucka-Kolendo J."/>
            <person name="Kiousi D.E."/>
            <person name="Dekowska A."/>
            <person name="Mikolajczuk-Szczyrba A."/>
            <person name="Karadedos D.M."/>
            <person name="Michael P."/>
            <person name="Galanis A."/>
            <person name="Sokolowska B."/>
        </authorList>
    </citation>
    <scope>NUCLEOTIDE SEQUENCE [LARGE SCALE GENOMIC DNA]</scope>
    <source>
        <strain evidence="1 2">KKP 3000</strain>
    </source>
</reference>
<comment type="caution">
    <text evidence="1">The sequence shown here is derived from an EMBL/GenBank/DDBJ whole genome shotgun (WGS) entry which is preliminary data.</text>
</comment>
<proteinExistence type="predicted"/>
<keyword evidence="2" id="KW-1185">Reference proteome</keyword>
<name>A0ABV5AKK7_9BACL</name>
<dbReference type="RefSeq" id="WP_275473189.1">
    <property type="nucleotide sequence ID" value="NZ_CP162940.1"/>
</dbReference>